<evidence type="ECO:0000259" key="1">
    <source>
        <dbReference type="Pfam" id="PF20150"/>
    </source>
</evidence>
<protein>
    <recommendedName>
        <fullName evidence="1">2EXR domain-containing protein</fullName>
    </recommendedName>
</protein>
<dbReference type="EMBL" id="FJOG01000015">
    <property type="protein sequence ID" value="CZR59957.1"/>
    <property type="molecule type" value="Genomic_DNA"/>
</dbReference>
<dbReference type="Pfam" id="PF20150">
    <property type="entry name" value="2EXR"/>
    <property type="match status" value="1"/>
</dbReference>
<evidence type="ECO:0000313" key="3">
    <source>
        <dbReference type="Proteomes" id="UP000184330"/>
    </source>
</evidence>
<evidence type="ECO:0000313" key="2">
    <source>
        <dbReference type="EMBL" id="CZR59957.1"/>
    </source>
</evidence>
<dbReference type="AlphaFoldDB" id="A0A1L7X4N4"/>
<accession>A0A1L7X4N4</accession>
<dbReference type="PANTHER" id="PTHR35910:SF1">
    <property type="entry name" value="2EXR DOMAIN-CONTAINING PROTEIN"/>
    <property type="match status" value="1"/>
</dbReference>
<reference evidence="2 3" key="1">
    <citation type="submission" date="2016-03" db="EMBL/GenBank/DDBJ databases">
        <authorList>
            <person name="Ploux O."/>
        </authorList>
    </citation>
    <scope>NUCLEOTIDE SEQUENCE [LARGE SCALE GENOMIC DNA]</scope>
    <source>
        <strain evidence="2 3">UAMH 11012</strain>
    </source>
</reference>
<proteinExistence type="predicted"/>
<name>A0A1L7X4N4_9HELO</name>
<dbReference type="InterPro" id="IPR045518">
    <property type="entry name" value="2EXR"/>
</dbReference>
<feature type="domain" description="2EXR" evidence="1">
    <location>
        <begin position="11"/>
        <end position="113"/>
    </location>
</feature>
<dbReference type="OrthoDB" id="3473305at2759"/>
<gene>
    <name evidence="2" type="ORF">PAC_09852</name>
</gene>
<organism evidence="2 3">
    <name type="scientific">Phialocephala subalpina</name>
    <dbReference type="NCBI Taxonomy" id="576137"/>
    <lineage>
        <taxon>Eukaryota</taxon>
        <taxon>Fungi</taxon>
        <taxon>Dikarya</taxon>
        <taxon>Ascomycota</taxon>
        <taxon>Pezizomycotina</taxon>
        <taxon>Leotiomycetes</taxon>
        <taxon>Helotiales</taxon>
        <taxon>Mollisiaceae</taxon>
        <taxon>Phialocephala</taxon>
        <taxon>Phialocephala fortinii species complex</taxon>
    </lineage>
</organism>
<sequence>MDPAPVRAPKQFSDLPQEIRDEIWKAAVNNIGPRVIALQQSHWWNKTARIPALLHACRDSRAVALKRYKLITTEKELEKQPEDQERVVDMRNFLRDESPAANLNCYVDYDKDIFMISDARVSHHSPDIAIHQPTFQRLLRPAKRLLTINSLFSGYCPHRNHSCEYSNFWAETREYTEGGNSKEVFAIQIHKKREVSARDELSEFILLEDFVGAMNRHRKGWTRKCKAVSFLDWHKKDDKCFDSCKQEFSDNYPAIQVLDFKKYQDSRLL</sequence>
<dbReference type="Proteomes" id="UP000184330">
    <property type="component" value="Unassembled WGS sequence"/>
</dbReference>
<keyword evidence="3" id="KW-1185">Reference proteome</keyword>
<dbReference type="PANTHER" id="PTHR35910">
    <property type="entry name" value="2EXR DOMAIN-CONTAINING PROTEIN"/>
    <property type="match status" value="1"/>
</dbReference>